<gene>
    <name evidence="2" type="ORF">BC6307_01655</name>
</gene>
<dbReference type="KEGG" id="bcoh:BC6307_01655"/>
<evidence type="ECO:0000313" key="3">
    <source>
        <dbReference type="Proteomes" id="UP000215224"/>
    </source>
</evidence>
<protein>
    <recommendedName>
        <fullName evidence="4">DNA-binding protein</fullName>
    </recommendedName>
</protein>
<dbReference type="STRING" id="1314751.GCA_001591425_01350"/>
<evidence type="ECO:0008006" key="4">
    <source>
        <dbReference type="Google" id="ProtNLM"/>
    </source>
</evidence>
<proteinExistence type="predicted"/>
<keyword evidence="3" id="KW-1185">Reference proteome</keyword>
<sequence length="106" mass="12120">MEKHTRSKVKASLLTAGDTGNPKFKEDKLYYKPSEVSEKLGVSEEIIRRMFEKDKFKGARKTDGEHLRISKDAFITTTELDTKAKEILVRIDLKSQKAGDVDEFNL</sequence>
<evidence type="ECO:0000313" key="2">
    <source>
        <dbReference type="EMBL" id="AST90077.1"/>
    </source>
</evidence>
<dbReference type="RefSeq" id="WP_066413782.1">
    <property type="nucleotide sequence ID" value="NZ_CP018866.1"/>
</dbReference>
<evidence type="ECO:0000256" key="1">
    <source>
        <dbReference type="SAM" id="MobiDB-lite"/>
    </source>
</evidence>
<reference evidence="2 3" key="1">
    <citation type="submission" date="2016-12" db="EMBL/GenBank/DDBJ databases">
        <title>The whole genome sequencing and assembly of Bacillus cohnii DSM 6307T strain.</title>
        <authorList>
            <person name="Lee Y.-J."/>
            <person name="Yi H."/>
            <person name="Bahn Y.-S."/>
            <person name="Kim J.F."/>
            <person name="Lee D.-W."/>
        </authorList>
    </citation>
    <scope>NUCLEOTIDE SEQUENCE [LARGE SCALE GENOMIC DNA]</scope>
    <source>
        <strain evidence="2 3">DSM 6307</strain>
    </source>
</reference>
<dbReference type="EMBL" id="CP018866">
    <property type="protein sequence ID" value="AST90077.1"/>
    <property type="molecule type" value="Genomic_DNA"/>
</dbReference>
<feature type="region of interest" description="Disordered" evidence="1">
    <location>
        <begin position="1"/>
        <end position="25"/>
    </location>
</feature>
<dbReference type="Proteomes" id="UP000215224">
    <property type="component" value="Chromosome"/>
</dbReference>
<organism evidence="2 3">
    <name type="scientific">Sutcliffiella cohnii</name>
    <dbReference type="NCBI Taxonomy" id="33932"/>
    <lineage>
        <taxon>Bacteria</taxon>
        <taxon>Bacillati</taxon>
        <taxon>Bacillota</taxon>
        <taxon>Bacilli</taxon>
        <taxon>Bacillales</taxon>
        <taxon>Bacillaceae</taxon>
        <taxon>Sutcliffiella</taxon>
    </lineage>
</organism>
<dbReference type="AlphaFoldDB" id="A0A223KL39"/>
<accession>A0A223KL39</accession>
<name>A0A223KL39_9BACI</name>